<dbReference type="EMBL" id="MU154528">
    <property type="protein sequence ID" value="KAF9500230.1"/>
    <property type="molecule type" value="Genomic_DNA"/>
</dbReference>
<gene>
    <name evidence="2" type="ORF">BDN71DRAFT_1427490</name>
</gene>
<name>A0A9P6DK44_PLEER</name>
<accession>A0A9P6DK44</accession>
<dbReference type="Proteomes" id="UP000807025">
    <property type="component" value="Unassembled WGS sequence"/>
</dbReference>
<evidence type="ECO:0000256" key="1">
    <source>
        <dbReference type="SAM" id="MobiDB-lite"/>
    </source>
</evidence>
<feature type="region of interest" description="Disordered" evidence="1">
    <location>
        <begin position="357"/>
        <end position="385"/>
    </location>
</feature>
<feature type="compositionally biased region" description="Acidic residues" evidence="1">
    <location>
        <begin position="443"/>
        <end position="453"/>
    </location>
</feature>
<evidence type="ECO:0000313" key="3">
    <source>
        <dbReference type="Proteomes" id="UP000807025"/>
    </source>
</evidence>
<reference evidence="2" key="1">
    <citation type="submission" date="2020-11" db="EMBL/GenBank/DDBJ databases">
        <authorList>
            <consortium name="DOE Joint Genome Institute"/>
            <person name="Ahrendt S."/>
            <person name="Riley R."/>
            <person name="Andreopoulos W."/>
            <person name="Labutti K."/>
            <person name="Pangilinan J."/>
            <person name="Ruiz-Duenas F.J."/>
            <person name="Barrasa J.M."/>
            <person name="Sanchez-Garcia M."/>
            <person name="Camarero S."/>
            <person name="Miyauchi S."/>
            <person name="Serrano A."/>
            <person name="Linde D."/>
            <person name="Babiker R."/>
            <person name="Drula E."/>
            <person name="Ayuso-Fernandez I."/>
            <person name="Pacheco R."/>
            <person name="Padilla G."/>
            <person name="Ferreira P."/>
            <person name="Barriuso J."/>
            <person name="Kellner H."/>
            <person name="Castanera R."/>
            <person name="Alfaro M."/>
            <person name="Ramirez L."/>
            <person name="Pisabarro A.G."/>
            <person name="Kuo A."/>
            <person name="Tritt A."/>
            <person name="Lipzen A."/>
            <person name="He G."/>
            <person name="Yan M."/>
            <person name="Ng V."/>
            <person name="Cullen D."/>
            <person name="Martin F."/>
            <person name="Rosso M.-N."/>
            <person name="Henrissat B."/>
            <person name="Hibbett D."/>
            <person name="Martinez A.T."/>
            <person name="Grigoriev I.V."/>
        </authorList>
    </citation>
    <scope>NUCLEOTIDE SEQUENCE</scope>
    <source>
        <strain evidence="2">ATCC 90797</strain>
    </source>
</reference>
<organism evidence="2 3">
    <name type="scientific">Pleurotus eryngii</name>
    <name type="common">Boletus of the steppes</name>
    <dbReference type="NCBI Taxonomy" id="5323"/>
    <lineage>
        <taxon>Eukaryota</taxon>
        <taxon>Fungi</taxon>
        <taxon>Dikarya</taxon>
        <taxon>Basidiomycota</taxon>
        <taxon>Agaricomycotina</taxon>
        <taxon>Agaricomycetes</taxon>
        <taxon>Agaricomycetidae</taxon>
        <taxon>Agaricales</taxon>
        <taxon>Pleurotineae</taxon>
        <taxon>Pleurotaceae</taxon>
        <taxon>Pleurotus</taxon>
    </lineage>
</organism>
<evidence type="ECO:0000313" key="2">
    <source>
        <dbReference type="EMBL" id="KAF9500230.1"/>
    </source>
</evidence>
<dbReference type="AlphaFoldDB" id="A0A9P6DK44"/>
<dbReference type="OrthoDB" id="3224221at2759"/>
<comment type="caution">
    <text evidence="2">The sequence shown here is derived from an EMBL/GenBank/DDBJ whole genome shotgun (WGS) entry which is preliminary data.</text>
</comment>
<protein>
    <submittedName>
        <fullName evidence="2">Uncharacterized protein</fullName>
    </submittedName>
</protein>
<feature type="region of interest" description="Disordered" evidence="1">
    <location>
        <begin position="141"/>
        <end position="164"/>
    </location>
</feature>
<feature type="compositionally biased region" description="Basic and acidic residues" evidence="1">
    <location>
        <begin position="265"/>
        <end position="274"/>
    </location>
</feature>
<sequence length="594" mass="66802">MNTPGASSEFTQSAELPPDHQSSLQTSRGLLNILAVRAPYQAQGRAFFMLTAERIITNKDFARAERPNTIYSNPESQPGPICCCQPTTTPDNTAHTLMSQSCVKSQLEAIAKRQCQARKPLAISAPDPRLYDIALQQGHYRPSTGPSTVTRPTAPRRYDDINHASTSNSTLDVLVIPGDINVPMHSFDNGLTPLPSEVTDVTDAGLVSIVSPASVMVPITIDPEVYDTEWYDEVKWQTLTQAQPDDGSHDDVDMEDDIIEPTGGKGKERDHGGSMEEEVGQSEEEYKPEEPQLVDDIQLQPFEDVQDKYDVSCAIAQLCDSMQGLMETIRVDRLLLCQQLNDSFQQAAELVQQHLPRQQDPGTDMGPQSRHKRGQPKVTTNPKHRSADSTFLAVRKFFVELVGGEEHLLQEHLFHIWLDTAQGHPLLQRHVPMLEQLGPEGMSNDESDVEGDHDEVRPHPHHPVYRVKSPCWRAAEVGEWLEVFDIVHLFEWCTKPDLRGQYPCLRTRIPHVVDDEAKPMQQLPVNTYDATWLESQINPNHKPRPLAHRYDFRHENGLFRSESIPSGYGLDGNYLWSNAVCTYNCHALLLDEPL</sequence>
<feature type="region of interest" description="Disordered" evidence="1">
    <location>
        <begin position="1"/>
        <end position="23"/>
    </location>
</feature>
<proteinExistence type="predicted"/>
<feature type="region of interest" description="Disordered" evidence="1">
    <location>
        <begin position="241"/>
        <end position="289"/>
    </location>
</feature>
<keyword evidence="3" id="KW-1185">Reference proteome</keyword>
<feature type="region of interest" description="Disordered" evidence="1">
    <location>
        <begin position="441"/>
        <end position="461"/>
    </location>
</feature>